<keyword evidence="3" id="KW-0813">Transport</keyword>
<dbReference type="EMBL" id="JAMZFW010000005">
    <property type="protein sequence ID" value="MCP1101810.1"/>
    <property type="molecule type" value="Genomic_DNA"/>
</dbReference>
<comment type="subcellular location">
    <subcellularLocation>
        <location evidence="1">Cell membrane</location>
        <topology evidence="1">Multi-pass membrane protein</topology>
    </subcellularLocation>
</comment>
<organism evidence="9 10">
    <name type="scientific">Aequitasia blattaphilus</name>
    <dbReference type="NCBI Taxonomy" id="2949332"/>
    <lineage>
        <taxon>Bacteria</taxon>
        <taxon>Bacillati</taxon>
        <taxon>Bacillota</taxon>
        <taxon>Clostridia</taxon>
        <taxon>Lachnospirales</taxon>
        <taxon>Lachnospiraceae</taxon>
        <taxon>Aequitasia</taxon>
    </lineage>
</organism>
<dbReference type="PANTHER" id="PTHR30472">
    <property type="entry name" value="FERRIC ENTEROBACTIN TRANSPORT SYSTEM PERMEASE PROTEIN"/>
    <property type="match status" value="1"/>
</dbReference>
<dbReference type="RefSeq" id="WP_262065595.1">
    <property type="nucleotide sequence ID" value="NZ_JAMXOD010000005.1"/>
</dbReference>
<evidence type="ECO:0000256" key="6">
    <source>
        <dbReference type="ARBA" id="ARBA00022989"/>
    </source>
</evidence>
<dbReference type="Pfam" id="PF01032">
    <property type="entry name" value="FecCD"/>
    <property type="match status" value="1"/>
</dbReference>
<feature type="transmembrane region" description="Helical" evidence="8">
    <location>
        <begin position="62"/>
        <end position="83"/>
    </location>
</feature>
<evidence type="ECO:0000256" key="8">
    <source>
        <dbReference type="SAM" id="Phobius"/>
    </source>
</evidence>
<proteinExistence type="inferred from homology"/>
<feature type="transmembrane region" description="Helical" evidence="8">
    <location>
        <begin position="276"/>
        <end position="294"/>
    </location>
</feature>
<evidence type="ECO:0000256" key="1">
    <source>
        <dbReference type="ARBA" id="ARBA00004651"/>
    </source>
</evidence>
<keyword evidence="10" id="KW-1185">Reference proteome</keyword>
<evidence type="ECO:0000256" key="4">
    <source>
        <dbReference type="ARBA" id="ARBA00022475"/>
    </source>
</evidence>
<keyword evidence="7 8" id="KW-0472">Membrane</keyword>
<name>A0ABT1E7K5_9FIRM</name>
<evidence type="ECO:0000256" key="5">
    <source>
        <dbReference type="ARBA" id="ARBA00022692"/>
    </source>
</evidence>
<evidence type="ECO:0000256" key="3">
    <source>
        <dbReference type="ARBA" id="ARBA00022448"/>
    </source>
</evidence>
<comment type="similarity">
    <text evidence="2">Belongs to the binding-protein-dependent transport system permease family. FecCD subfamily.</text>
</comment>
<evidence type="ECO:0000313" key="9">
    <source>
        <dbReference type="EMBL" id="MCP1101810.1"/>
    </source>
</evidence>
<dbReference type="Gene3D" id="1.10.3470.10">
    <property type="entry name" value="ABC transporter involved in vitamin B12 uptake, BtuC"/>
    <property type="match status" value="1"/>
</dbReference>
<sequence>MKKSQLNLLFTLTIVLLILVSIISLGIGKFSLSLPDVWTIITGGEISAIKRNVFFTLRLPRILMALIAGLGFGMSGSVYQIIFKNPLASPEIIGVASGANLGAAMAIVLGGYNVLLTAASSFSMSLLVVLLVLFLVKITGNVATSTYILSGIVLKSISESIIMIFKFFADPEQELAAIEFWSMGSFGFVTLQKLFVILPVFLIGYTGLILLRRQIMLLGLNEDEGRTLGLRLKPVRFMILLFSTLIVATTISVTGLVLFISLVAPHIARFTLRRTGFSTCLYASLIGALILIAADGFARSIYSTEIPISILTTFVGVPVLIYFMCKRKRGRI</sequence>
<keyword evidence="6 8" id="KW-1133">Transmembrane helix</keyword>
<dbReference type="Proteomes" id="UP001523566">
    <property type="component" value="Unassembled WGS sequence"/>
</dbReference>
<comment type="caution">
    <text evidence="9">The sequence shown here is derived from an EMBL/GenBank/DDBJ whole genome shotgun (WGS) entry which is preliminary data.</text>
</comment>
<keyword evidence="5 8" id="KW-0812">Transmembrane</keyword>
<gene>
    <name evidence="9" type="ORF">NK125_05200</name>
</gene>
<reference evidence="9 10" key="1">
    <citation type="journal article" date="2022" name="Genome Biol. Evol.">
        <title>Host diet, physiology and behaviors set the stage for Lachnospiraceae cladogenesis.</title>
        <authorList>
            <person name="Vera-Ponce De Leon A."/>
            <person name="Schneider M."/>
            <person name="Jahnes B.C."/>
            <person name="Sadowski V."/>
            <person name="Camuy-Velez L.A."/>
            <person name="Duan J."/>
            <person name="Sabree Z.L."/>
        </authorList>
    </citation>
    <scope>NUCLEOTIDE SEQUENCE [LARGE SCALE GENOMIC DNA]</scope>
    <source>
        <strain evidence="9 10">PAL113</strain>
    </source>
</reference>
<dbReference type="InterPro" id="IPR000522">
    <property type="entry name" value="ABC_transptr_permease_BtuC"/>
</dbReference>
<feature type="transmembrane region" description="Helical" evidence="8">
    <location>
        <begin position="196"/>
        <end position="215"/>
    </location>
</feature>
<dbReference type="SUPFAM" id="SSF81345">
    <property type="entry name" value="ABC transporter involved in vitamin B12 uptake, BtuC"/>
    <property type="match status" value="1"/>
</dbReference>
<dbReference type="InterPro" id="IPR037294">
    <property type="entry name" value="ABC_BtuC-like"/>
</dbReference>
<evidence type="ECO:0000313" key="10">
    <source>
        <dbReference type="Proteomes" id="UP001523566"/>
    </source>
</evidence>
<feature type="transmembrane region" description="Helical" evidence="8">
    <location>
        <begin position="118"/>
        <end position="136"/>
    </location>
</feature>
<keyword evidence="4" id="KW-1003">Cell membrane</keyword>
<protein>
    <submittedName>
        <fullName evidence="9">Iron ABC transporter permease</fullName>
    </submittedName>
</protein>
<feature type="transmembrane region" description="Helical" evidence="8">
    <location>
        <begin position="7"/>
        <end position="27"/>
    </location>
</feature>
<dbReference type="CDD" id="cd06550">
    <property type="entry name" value="TM_ABC_iron-siderophores_like"/>
    <property type="match status" value="1"/>
</dbReference>
<accession>A0ABT1E7K5</accession>
<evidence type="ECO:0000256" key="7">
    <source>
        <dbReference type="ARBA" id="ARBA00023136"/>
    </source>
</evidence>
<feature type="transmembrane region" description="Helical" evidence="8">
    <location>
        <begin position="235"/>
        <end position="264"/>
    </location>
</feature>
<feature type="transmembrane region" description="Helical" evidence="8">
    <location>
        <begin position="92"/>
        <end position="112"/>
    </location>
</feature>
<evidence type="ECO:0000256" key="2">
    <source>
        <dbReference type="ARBA" id="ARBA00007935"/>
    </source>
</evidence>
<feature type="transmembrane region" description="Helical" evidence="8">
    <location>
        <begin position="306"/>
        <end position="325"/>
    </location>
</feature>
<dbReference type="PANTHER" id="PTHR30472:SF70">
    <property type="entry name" value="MOLYBDATE IMPORT SYSTEM PERMEASE PROTEIN MOLB"/>
    <property type="match status" value="1"/>
</dbReference>